<protein>
    <submittedName>
        <fullName evidence="4">YTH domain-containing protein</fullName>
    </submittedName>
</protein>
<feature type="region of interest" description="Disordered" evidence="1">
    <location>
        <begin position="1"/>
        <end position="27"/>
    </location>
</feature>
<organism evidence="4">
    <name type="scientific">Anisakis simplex</name>
    <name type="common">Herring worm</name>
    <dbReference type="NCBI Taxonomy" id="6269"/>
    <lineage>
        <taxon>Eukaryota</taxon>
        <taxon>Metazoa</taxon>
        <taxon>Ecdysozoa</taxon>
        <taxon>Nematoda</taxon>
        <taxon>Chromadorea</taxon>
        <taxon>Rhabditida</taxon>
        <taxon>Spirurina</taxon>
        <taxon>Ascaridomorpha</taxon>
        <taxon>Ascaridoidea</taxon>
        <taxon>Anisakidae</taxon>
        <taxon>Anisakis</taxon>
        <taxon>Anisakis simplex complex</taxon>
    </lineage>
</organism>
<feature type="compositionally biased region" description="Low complexity" evidence="1">
    <location>
        <begin position="17"/>
        <end position="27"/>
    </location>
</feature>
<reference evidence="4" key="1">
    <citation type="submission" date="2017-02" db="UniProtKB">
        <authorList>
            <consortium name="WormBaseParasite"/>
        </authorList>
    </citation>
    <scope>IDENTIFICATION</scope>
</reference>
<evidence type="ECO:0000313" key="4">
    <source>
        <dbReference type="WBParaSite" id="ASIM_0001965701-mRNA-1"/>
    </source>
</evidence>
<dbReference type="WBParaSite" id="ASIM_0001965701-mRNA-1">
    <property type="protein sequence ID" value="ASIM_0001965701-mRNA-1"/>
    <property type="gene ID" value="ASIM_0001965701"/>
</dbReference>
<reference evidence="2 3" key="2">
    <citation type="submission" date="2018-11" db="EMBL/GenBank/DDBJ databases">
        <authorList>
            <consortium name="Pathogen Informatics"/>
        </authorList>
    </citation>
    <scope>NUCLEOTIDE SEQUENCE [LARGE SCALE GENOMIC DNA]</scope>
</reference>
<evidence type="ECO:0000313" key="3">
    <source>
        <dbReference type="Proteomes" id="UP000267096"/>
    </source>
</evidence>
<feature type="region of interest" description="Disordered" evidence="1">
    <location>
        <begin position="437"/>
        <end position="522"/>
    </location>
</feature>
<proteinExistence type="predicted"/>
<feature type="region of interest" description="Disordered" evidence="1">
    <location>
        <begin position="258"/>
        <end position="292"/>
    </location>
</feature>
<feature type="compositionally biased region" description="Low complexity" evidence="1">
    <location>
        <begin position="115"/>
        <end position="125"/>
    </location>
</feature>
<dbReference type="AlphaFoldDB" id="A0A0M3KF98"/>
<keyword evidence="3" id="KW-1185">Reference proteome</keyword>
<feature type="region of interest" description="Disordered" evidence="1">
    <location>
        <begin position="193"/>
        <end position="246"/>
    </location>
</feature>
<gene>
    <name evidence="2" type="ORF">ASIM_LOCUS19045</name>
</gene>
<evidence type="ECO:0000313" key="2">
    <source>
        <dbReference type="EMBL" id="VDK67266.1"/>
    </source>
</evidence>
<name>A0A0M3KF98_ANISI</name>
<dbReference type="Proteomes" id="UP000267096">
    <property type="component" value="Unassembled WGS sequence"/>
</dbReference>
<sequence>MQPSYRGVSPKTIPVISSTSKTLPSLSSNVLAPPQFPLMDPSVPPPSIGSSLSMNIVNPAATTGGGHLSISGQTNPQSIAGMSYNIRANLADEIRTREPPEEDSGCHRSWNETASSSWSLGKSSSTEMGGRDSAVIDVNQPSTSSKYHPQDSRSASMAAVGVPPDQSQSSPAQCRSRPAFNVEQYFDEADECLGSSAPNYSPHKEKSSLLPTPRQQQQQSQQSHSSSTPLSLYQTPVRDRDDRSSTFSHFQLSAERTCGYSGSQHSPINQQQQQQQRSMQQQPQHQSLASATPTAAIRTPLLSSHQYEPAAVDVNRVLYGNEDVRSLPKWSDEANMSNANQARHTGSSTFMSQTLADNNDRFYQQATAMTTNRPPSYSSLEQTIYSEPPPLAAHLSSRHGQASSAAGYACSSSMMSSPPPAIRLSNAPSFKQNIMGLSHSAPKSHRPLSPLTASAHQLSGGNVTPLGNRGRPNNGRGGGAAAGGNSAFSQQHRAPPQSSSRGGRGSGSGRGSIFEQSRKFFW</sequence>
<feature type="compositionally biased region" description="Low complexity" evidence="1">
    <location>
        <begin position="208"/>
        <end position="234"/>
    </location>
</feature>
<evidence type="ECO:0000256" key="1">
    <source>
        <dbReference type="SAM" id="MobiDB-lite"/>
    </source>
</evidence>
<feature type="compositionally biased region" description="Basic and acidic residues" evidence="1">
    <location>
        <begin position="97"/>
        <end position="110"/>
    </location>
</feature>
<feature type="compositionally biased region" description="Polar residues" evidence="1">
    <location>
        <begin position="451"/>
        <end position="462"/>
    </location>
</feature>
<dbReference type="EMBL" id="UYRR01036516">
    <property type="protein sequence ID" value="VDK67266.1"/>
    <property type="molecule type" value="Genomic_DNA"/>
</dbReference>
<feature type="compositionally biased region" description="Polar residues" evidence="1">
    <location>
        <begin position="139"/>
        <end position="155"/>
    </location>
</feature>
<feature type="region of interest" description="Disordered" evidence="1">
    <location>
        <begin position="97"/>
        <end position="176"/>
    </location>
</feature>
<accession>A0A0M3KF98</accession>
<feature type="compositionally biased region" description="Low complexity" evidence="1">
    <location>
        <begin position="263"/>
        <end position="287"/>
    </location>
</feature>